<organism evidence="4 5">
    <name type="scientific">Pristionchus mayeri</name>
    <dbReference type="NCBI Taxonomy" id="1317129"/>
    <lineage>
        <taxon>Eukaryota</taxon>
        <taxon>Metazoa</taxon>
        <taxon>Ecdysozoa</taxon>
        <taxon>Nematoda</taxon>
        <taxon>Chromadorea</taxon>
        <taxon>Rhabditida</taxon>
        <taxon>Rhabditina</taxon>
        <taxon>Diplogasteromorpha</taxon>
        <taxon>Diplogasteroidea</taxon>
        <taxon>Neodiplogasteridae</taxon>
        <taxon>Pristionchus</taxon>
    </lineage>
</organism>
<dbReference type="Gene3D" id="3.30.497.10">
    <property type="entry name" value="Antithrombin, subunit I, domain 2"/>
    <property type="match status" value="1"/>
</dbReference>
<dbReference type="InterPro" id="IPR042178">
    <property type="entry name" value="Serpin_sf_1"/>
</dbReference>
<dbReference type="PANTHER" id="PTHR11461">
    <property type="entry name" value="SERINE PROTEASE INHIBITOR, SERPIN"/>
    <property type="match status" value="1"/>
</dbReference>
<dbReference type="Pfam" id="PF00079">
    <property type="entry name" value="Serpin"/>
    <property type="match status" value="1"/>
</dbReference>
<feature type="non-terminal residue" evidence="4">
    <location>
        <position position="1"/>
    </location>
</feature>
<gene>
    <name evidence="4" type="ORF">PMAYCL1PPCAC_08071</name>
</gene>
<comment type="similarity">
    <text evidence="1 2">Belongs to the serpin family.</text>
</comment>
<evidence type="ECO:0000313" key="4">
    <source>
        <dbReference type="EMBL" id="GMR37876.1"/>
    </source>
</evidence>
<evidence type="ECO:0000256" key="1">
    <source>
        <dbReference type="ARBA" id="ARBA00009500"/>
    </source>
</evidence>
<dbReference type="CDD" id="cd00172">
    <property type="entry name" value="serpin"/>
    <property type="match status" value="1"/>
</dbReference>
<accession>A0AAN4ZBW0</accession>
<dbReference type="InterPro" id="IPR023795">
    <property type="entry name" value="Serpin_CS"/>
</dbReference>
<dbReference type="AlphaFoldDB" id="A0AAN4ZBW0"/>
<protein>
    <recommendedName>
        <fullName evidence="3">Serpin domain-containing protein</fullName>
    </recommendedName>
</protein>
<dbReference type="EMBL" id="BTRK01000002">
    <property type="protein sequence ID" value="GMR37876.1"/>
    <property type="molecule type" value="Genomic_DNA"/>
</dbReference>
<keyword evidence="5" id="KW-1185">Reference proteome</keyword>
<name>A0AAN4ZBW0_9BILA</name>
<dbReference type="Gene3D" id="2.30.39.10">
    <property type="entry name" value="Alpha-1-antitrypsin, domain 1"/>
    <property type="match status" value="1"/>
</dbReference>
<feature type="domain" description="Serpin" evidence="3">
    <location>
        <begin position="1"/>
        <end position="233"/>
    </location>
</feature>
<dbReference type="InterPro" id="IPR000215">
    <property type="entry name" value="Serpin_fam"/>
</dbReference>
<dbReference type="InterPro" id="IPR023796">
    <property type="entry name" value="Serpin_dom"/>
</dbReference>
<dbReference type="SUPFAM" id="SSF56574">
    <property type="entry name" value="Serpins"/>
    <property type="match status" value="1"/>
</dbReference>
<dbReference type="SMART" id="SM00093">
    <property type="entry name" value="SERPIN"/>
    <property type="match status" value="1"/>
</dbReference>
<evidence type="ECO:0000313" key="5">
    <source>
        <dbReference type="Proteomes" id="UP001328107"/>
    </source>
</evidence>
<comment type="caution">
    <text evidence="4">The sequence shown here is derived from an EMBL/GenBank/DDBJ whole genome shotgun (WGS) entry which is preliminary data.</text>
</comment>
<evidence type="ECO:0000259" key="3">
    <source>
        <dbReference type="SMART" id="SM00093"/>
    </source>
</evidence>
<evidence type="ECO:0000256" key="2">
    <source>
        <dbReference type="RuleBase" id="RU000411"/>
    </source>
</evidence>
<sequence>NKFVEGATNGMIKDVLKEDEISEDAKAILINAIYFLGKWADPFFPTSTYNRTFKGAKGNREIPFMGKADRRFRVNQRNDMGTMLVVPYEDEKYNFFYLMPNENSNLERMRNEITGDKLMDILKTTSEYTIDFNVPKFKIESKLDGIAVLSKLGVKSLFTEAADLSKISSTHLHVSKVTHNAVIETDELGTEASAVTTFEAVSESGGRTAIVFDRPFVFGILRNDDILFLGQFA</sequence>
<dbReference type="GO" id="GO:0005615">
    <property type="term" value="C:extracellular space"/>
    <property type="evidence" value="ECO:0007669"/>
    <property type="project" value="InterPro"/>
</dbReference>
<dbReference type="Proteomes" id="UP001328107">
    <property type="component" value="Unassembled WGS sequence"/>
</dbReference>
<dbReference type="PANTHER" id="PTHR11461:SF211">
    <property type="entry name" value="GH10112P-RELATED"/>
    <property type="match status" value="1"/>
</dbReference>
<dbReference type="InterPro" id="IPR042185">
    <property type="entry name" value="Serpin_sf_2"/>
</dbReference>
<reference evidence="5" key="1">
    <citation type="submission" date="2022-10" db="EMBL/GenBank/DDBJ databases">
        <title>Genome assembly of Pristionchus species.</title>
        <authorList>
            <person name="Yoshida K."/>
            <person name="Sommer R.J."/>
        </authorList>
    </citation>
    <scope>NUCLEOTIDE SEQUENCE [LARGE SCALE GENOMIC DNA]</scope>
    <source>
        <strain evidence="5">RS5460</strain>
    </source>
</reference>
<dbReference type="PROSITE" id="PS00284">
    <property type="entry name" value="SERPIN"/>
    <property type="match status" value="1"/>
</dbReference>
<dbReference type="GO" id="GO:0004867">
    <property type="term" value="F:serine-type endopeptidase inhibitor activity"/>
    <property type="evidence" value="ECO:0007669"/>
    <property type="project" value="InterPro"/>
</dbReference>
<proteinExistence type="inferred from homology"/>
<dbReference type="InterPro" id="IPR036186">
    <property type="entry name" value="Serpin_sf"/>
</dbReference>